<dbReference type="InterPro" id="IPR036869">
    <property type="entry name" value="J_dom_sf"/>
</dbReference>
<protein>
    <recommendedName>
        <fullName evidence="1">J domain-containing protein</fullName>
    </recommendedName>
</protein>
<dbReference type="PANTHER" id="PTHR24074">
    <property type="entry name" value="CO-CHAPERONE PROTEIN DJLA"/>
    <property type="match status" value="1"/>
</dbReference>
<dbReference type="Pfam" id="PF00226">
    <property type="entry name" value="DnaJ"/>
    <property type="match status" value="1"/>
</dbReference>
<dbReference type="InterPro" id="IPR050817">
    <property type="entry name" value="DjlA_DnaK_co-chaperone"/>
</dbReference>
<dbReference type="InterPro" id="IPR001623">
    <property type="entry name" value="DnaJ_domain"/>
</dbReference>
<comment type="caution">
    <text evidence="2">The sequence shown here is derived from an EMBL/GenBank/DDBJ whole genome shotgun (WGS) entry which is preliminary data.</text>
</comment>
<dbReference type="CDD" id="cd06257">
    <property type="entry name" value="DnaJ"/>
    <property type="match status" value="1"/>
</dbReference>
<evidence type="ECO:0000313" key="2">
    <source>
        <dbReference type="EMBL" id="RYM35944.1"/>
    </source>
</evidence>
<evidence type="ECO:0000313" key="3">
    <source>
        <dbReference type="Proteomes" id="UP000293952"/>
    </source>
</evidence>
<dbReference type="Gene3D" id="1.10.287.110">
    <property type="entry name" value="DnaJ domain"/>
    <property type="match status" value="1"/>
</dbReference>
<dbReference type="EMBL" id="SETE01000001">
    <property type="protein sequence ID" value="RYM35944.1"/>
    <property type="molecule type" value="Genomic_DNA"/>
</dbReference>
<dbReference type="SUPFAM" id="SSF46565">
    <property type="entry name" value="Chaperone J-domain"/>
    <property type="match status" value="1"/>
</dbReference>
<feature type="domain" description="J" evidence="1">
    <location>
        <begin position="52"/>
        <end position="106"/>
    </location>
</feature>
<proteinExistence type="predicted"/>
<gene>
    <name evidence="2" type="ORF">ERX46_02820</name>
</gene>
<dbReference type="PRINTS" id="PR00625">
    <property type="entry name" value="JDOMAIN"/>
</dbReference>
<evidence type="ECO:0000259" key="1">
    <source>
        <dbReference type="PROSITE" id="PS50076"/>
    </source>
</evidence>
<dbReference type="PROSITE" id="PS50076">
    <property type="entry name" value="DNAJ_2"/>
    <property type="match status" value="1"/>
</dbReference>
<dbReference type="RefSeq" id="WP_165366127.1">
    <property type="nucleotide sequence ID" value="NZ_SETE01000001.1"/>
</dbReference>
<reference evidence="2 3" key="1">
    <citation type="submission" date="2019-02" db="EMBL/GenBank/DDBJ databases">
        <title>Genome sequence of the sea-ice species Brumimicrobium glaciale.</title>
        <authorList>
            <person name="Bowman J.P."/>
        </authorList>
    </citation>
    <scope>NUCLEOTIDE SEQUENCE [LARGE SCALE GENOMIC DNA]</scope>
    <source>
        <strain evidence="2 3">IC156</strain>
    </source>
</reference>
<sequence length="106" mass="12193">MNKHEIALLKDINNLLKLSMEDFDSTIAINTQKRERTKSSENSNSRISAKELAFKVLDVSKNATKEEVKKAYRSLVKLHHPDVFCHSRISASENCREKIYRDSEGL</sequence>
<keyword evidence="3" id="KW-1185">Reference proteome</keyword>
<accession>A0A4Q4KUZ3</accession>
<dbReference type="AlphaFoldDB" id="A0A4Q4KUZ3"/>
<organism evidence="2 3">
    <name type="scientific">Brumimicrobium glaciale</name>
    <dbReference type="NCBI Taxonomy" id="200475"/>
    <lineage>
        <taxon>Bacteria</taxon>
        <taxon>Pseudomonadati</taxon>
        <taxon>Bacteroidota</taxon>
        <taxon>Flavobacteriia</taxon>
        <taxon>Flavobacteriales</taxon>
        <taxon>Crocinitomicaceae</taxon>
        <taxon>Brumimicrobium</taxon>
    </lineage>
</organism>
<dbReference type="Proteomes" id="UP000293952">
    <property type="component" value="Unassembled WGS sequence"/>
</dbReference>
<name>A0A4Q4KUZ3_9FLAO</name>
<dbReference type="SMART" id="SM00271">
    <property type="entry name" value="DnaJ"/>
    <property type="match status" value="1"/>
</dbReference>